<evidence type="ECO:0000256" key="5">
    <source>
        <dbReference type="SAM" id="Phobius"/>
    </source>
</evidence>
<protein>
    <recommendedName>
        <fullName evidence="6">Ferric oxidoreductase domain-containing protein</fullName>
    </recommendedName>
</protein>
<keyword evidence="4 5" id="KW-0472">Membrane</keyword>
<feature type="transmembrane region" description="Helical" evidence="5">
    <location>
        <begin position="88"/>
        <end position="108"/>
    </location>
</feature>
<comment type="subcellular location">
    <subcellularLocation>
        <location evidence="1">Membrane</location>
        <topology evidence="1">Multi-pass membrane protein</topology>
    </subcellularLocation>
</comment>
<dbReference type="GO" id="GO:0016020">
    <property type="term" value="C:membrane"/>
    <property type="evidence" value="ECO:0007669"/>
    <property type="project" value="UniProtKB-SubCell"/>
</dbReference>
<feature type="transmembrane region" description="Helical" evidence="5">
    <location>
        <begin position="120"/>
        <end position="140"/>
    </location>
</feature>
<comment type="caution">
    <text evidence="7">The sequence shown here is derived from an EMBL/GenBank/DDBJ whole genome shotgun (WGS) entry which is preliminary data.</text>
</comment>
<evidence type="ECO:0000256" key="3">
    <source>
        <dbReference type="ARBA" id="ARBA00022989"/>
    </source>
</evidence>
<evidence type="ECO:0000256" key="1">
    <source>
        <dbReference type="ARBA" id="ARBA00004141"/>
    </source>
</evidence>
<dbReference type="InterPro" id="IPR013130">
    <property type="entry name" value="Fe3_Rdtase_TM_dom"/>
</dbReference>
<feature type="transmembrane region" description="Helical" evidence="5">
    <location>
        <begin position="20"/>
        <end position="39"/>
    </location>
</feature>
<dbReference type="EMBL" id="MGAK01000008">
    <property type="protein sequence ID" value="OGK45016.1"/>
    <property type="molecule type" value="Genomic_DNA"/>
</dbReference>
<gene>
    <name evidence="7" type="ORF">A2957_01140</name>
</gene>
<keyword evidence="3 5" id="KW-1133">Transmembrane helix</keyword>
<dbReference type="STRING" id="1802060.A2957_01140"/>
<feature type="transmembrane region" description="Helical" evidence="5">
    <location>
        <begin position="198"/>
        <end position="217"/>
    </location>
</feature>
<evidence type="ECO:0000256" key="2">
    <source>
        <dbReference type="ARBA" id="ARBA00022692"/>
    </source>
</evidence>
<accession>A0A1F7INR8</accession>
<evidence type="ECO:0000256" key="4">
    <source>
        <dbReference type="ARBA" id="ARBA00023136"/>
    </source>
</evidence>
<feature type="transmembrane region" description="Helical" evidence="5">
    <location>
        <begin position="45"/>
        <end position="68"/>
    </location>
</feature>
<reference evidence="7 8" key="1">
    <citation type="journal article" date="2016" name="Nat. Commun.">
        <title>Thousands of microbial genomes shed light on interconnected biogeochemical processes in an aquifer system.</title>
        <authorList>
            <person name="Anantharaman K."/>
            <person name="Brown C.T."/>
            <person name="Hug L.A."/>
            <person name="Sharon I."/>
            <person name="Castelle C.J."/>
            <person name="Probst A.J."/>
            <person name="Thomas B.C."/>
            <person name="Singh A."/>
            <person name="Wilkins M.J."/>
            <person name="Karaoz U."/>
            <person name="Brodie E.L."/>
            <person name="Williams K.H."/>
            <person name="Hubbard S.S."/>
            <person name="Banfield J.F."/>
        </authorList>
    </citation>
    <scope>NUCLEOTIDE SEQUENCE [LARGE SCALE GENOMIC DNA]</scope>
</reference>
<organism evidence="7 8">
    <name type="scientific">Candidatus Roizmanbacteria bacterium RIFCSPLOWO2_01_FULL_38_11</name>
    <dbReference type="NCBI Taxonomy" id="1802060"/>
    <lineage>
        <taxon>Bacteria</taxon>
        <taxon>Candidatus Roizmaniibacteriota</taxon>
    </lineage>
</organism>
<keyword evidence="2 5" id="KW-0812">Transmembrane</keyword>
<dbReference type="Proteomes" id="UP000179072">
    <property type="component" value="Unassembled WGS sequence"/>
</dbReference>
<feature type="transmembrane region" description="Helical" evidence="5">
    <location>
        <begin position="160"/>
        <end position="178"/>
    </location>
</feature>
<feature type="domain" description="Ferric oxidoreductase" evidence="6">
    <location>
        <begin position="78"/>
        <end position="167"/>
    </location>
</feature>
<sequence length="252" mass="29588">MPKITKDIEGFHRSESLHRYILSFISTVLLFIFFSFYIYNRRGYYDLYILNKIFAGIAATQIGIILLIGSLSRMFDVFDKLLQFRKSLGIFAFLMVSPHVISSLFLLRDHFPLERYFTTGSTPFIFGLLATIVLIILFFISNKKTMEKIGFKTWWKIQNWGIRITFFGIAGHVFFMKLPSWQKWYVNGGNRELARPDWPGLGMLIGWFMAFVIVIRIAEAINPRIGRLVWYTSIALLPLIYLFTFYWGFQFA</sequence>
<evidence type="ECO:0000259" key="6">
    <source>
        <dbReference type="Pfam" id="PF01794"/>
    </source>
</evidence>
<evidence type="ECO:0000313" key="7">
    <source>
        <dbReference type="EMBL" id="OGK45016.1"/>
    </source>
</evidence>
<evidence type="ECO:0000313" key="8">
    <source>
        <dbReference type="Proteomes" id="UP000179072"/>
    </source>
</evidence>
<name>A0A1F7INR8_9BACT</name>
<dbReference type="Pfam" id="PF01794">
    <property type="entry name" value="Ferric_reduct"/>
    <property type="match status" value="1"/>
</dbReference>
<proteinExistence type="predicted"/>
<dbReference type="AlphaFoldDB" id="A0A1F7INR8"/>
<feature type="transmembrane region" description="Helical" evidence="5">
    <location>
        <begin position="229"/>
        <end position="249"/>
    </location>
</feature>